<dbReference type="Proteomes" id="UP000707138">
    <property type="component" value="Unassembled WGS sequence"/>
</dbReference>
<dbReference type="Gene3D" id="3.40.470.10">
    <property type="entry name" value="Uracil-DNA glycosylase-like domain"/>
    <property type="match status" value="1"/>
</dbReference>
<sequence>MKDSIANFIDSLADYEAPQVYNPWRDYDERYDIGPEAPAIRRRQLAAYLVPRLGRCPYVVVAEAIGYQGGRFTGIAITCERMLLGEHPTISPSMIFPGEAMRTSRSDSPFITKATQRTKGFNEPTDTVVWNAIIENGLDPYRVLLWNIFPFHPHKADEALSNRTPTPTELTAGWPYTKALLELNGACRILAVGQKAAQTLAAFGVEATPLRHPANGGATLYKAQFGDMVATAAMHGDTWASNKEDR</sequence>
<comment type="caution">
    <text evidence="2">The sequence shown here is derived from an EMBL/GenBank/DDBJ whole genome shotgun (WGS) entry which is preliminary data.</text>
</comment>
<evidence type="ECO:0000313" key="3">
    <source>
        <dbReference type="Proteomes" id="UP000707138"/>
    </source>
</evidence>
<dbReference type="RefSeq" id="WP_205087501.1">
    <property type="nucleotide sequence ID" value="NZ_JACJLA010000004.1"/>
</dbReference>
<dbReference type="Pfam" id="PF03167">
    <property type="entry name" value="UDG"/>
    <property type="match status" value="1"/>
</dbReference>
<dbReference type="InterPro" id="IPR005122">
    <property type="entry name" value="Uracil-DNA_glycosylase-like"/>
</dbReference>
<reference evidence="2 3" key="1">
    <citation type="journal article" date="2021" name="Sci. Rep.">
        <title>The distribution of antibiotic resistance genes in chicken gut microbiota commensals.</title>
        <authorList>
            <person name="Juricova H."/>
            <person name="Matiasovicova J."/>
            <person name="Kubasova T."/>
            <person name="Cejkova D."/>
            <person name="Rychlik I."/>
        </authorList>
    </citation>
    <scope>NUCLEOTIDE SEQUENCE [LARGE SCALE GENOMIC DNA]</scope>
    <source>
        <strain evidence="2 3">An537</strain>
    </source>
</reference>
<evidence type="ECO:0000313" key="2">
    <source>
        <dbReference type="EMBL" id="MBM6912287.1"/>
    </source>
</evidence>
<feature type="domain" description="Uracil-DNA glycosylase-like" evidence="1">
    <location>
        <begin position="121"/>
        <end position="214"/>
    </location>
</feature>
<dbReference type="SUPFAM" id="SSF52141">
    <property type="entry name" value="Uracil-DNA glycosylase-like"/>
    <property type="match status" value="1"/>
</dbReference>
<dbReference type="EMBL" id="JACJLA010000004">
    <property type="protein sequence ID" value="MBM6912287.1"/>
    <property type="molecule type" value="Genomic_DNA"/>
</dbReference>
<dbReference type="InterPro" id="IPR036895">
    <property type="entry name" value="Uracil-DNA_glycosylase-like_sf"/>
</dbReference>
<gene>
    <name evidence="2" type="ORF">H6A01_02940</name>
</gene>
<protein>
    <submittedName>
        <fullName evidence="2">Uracil-DNA glycosylase</fullName>
    </submittedName>
</protein>
<keyword evidence="3" id="KW-1185">Reference proteome</keyword>
<organism evidence="2 3">
    <name type="scientific">Veillonella magna</name>
    <dbReference type="NCBI Taxonomy" id="464322"/>
    <lineage>
        <taxon>Bacteria</taxon>
        <taxon>Bacillati</taxon>
        <taxon>Bacillota</taxon>
        <taxon>Negativicutes</taxon>
        <taxon>Veillonellales</taxon>
        <taxon>Veillonellaceae</taxon>
        <taxon>Veillonella</taxon>
    </lineage>
</organism>
<evidence type="ECO:0000259" key="1">
    <source>
        <dbReference type="Pfam" id="PF03167"/>
    </source>
</evidence>
<name>A0ABS2GFJ8_9FIRM</name>
<proteinExistence type="predicted"/>
<dbReference type="CDD" id="cd10035">
    <property type="entry name" value="UDG_like"/>
    <property type="match status" value="1"/>
</dbReference>
<accession>A0ABS2GFJ8</accession>